<dbReference type="EMBL" id="CAJPDR010000788">
    <property type="protein sequence ID" value="CAF9942673.1"/>
    <property type="molecule type" value="Genomic_DNA"/>
</dbReference>
<sequence length="146" mass="15430">ELASAKVGSNAETLTSNSYNTQTNFTIANTIVTAVPDKAQCRMDAAEGPSRNAGISAPSNANPPISFTLYTAPKPSTTNVPVQIQQRRCTSKELLNSMTAHDSQPSKTGSDPSPSSHDILLCFCTASFDYGQLHCVNGISFCHCGC</sequence>
<feature type="region of interest" description="Disordered" evidence="1">
    <location>
        <begin position="93"/>
        <end position="112"/>
    </location>
</feature>
<accession>A0A8H3J8D9</accession>
<dbReference type="Proteomes" id="UP000664203">
    <property type="component" value="Unassembled WGS sequence"/>
</dbReference>
<feature type="non-terminal residue" evidence="2">
    <location>
        <position position="1"/>
    </location>
</feature>
<name>A0A8H3J8D9_9LECA</name>
<protein>
    <submittedName>
        <fullName evidence="2">Uncharacterized protein</fullName>
    </submittedName>
</protein>
<keyword evidence="3" id="KW-1185">Reference proteome</keyword>
<reference evidence="2" key="1">
    <citation type="submission" date="2021-03" db="EMBL/GenBank/DDBJ databases">
        <authorList>
            <person name="Tagirdzhanova G."/>
        </authorList>
    </citation>
    <scope>NUCLEOTIDE SEQUENCE</scope>
</reference>
<evidence type="ECO:0000313" key="3">
    <source>
        <dbReference type="Proteomes" id="UP000664203"/>
    </source>
</evidence>
<comment type="caution">
    <text evidence="2">The sequence shown here is derived from an EMBL/GenBank/DDBJ whole genome shotgun (WGS) entry which is preliminary data.</text>
</comment>
<proteinExistence type="predicted"/>
<gene>
    <name evidence="2" type="ORF">ALECFALPRED_009889</name>
</gene>
<evidence type="ECO:0000256" key="1">
    <source>
        <dbReference type="SAM" id="MobiDB-lite"/>
    </source>
</evidence>
<dbReference type="AlphaFoldDB" id="A0A8H3J8D9"/>
<evidence type="ECO:0000313" key="2">
    <source>
        <dbReference type="EMBL" id="CAF9942673.1"/>
    </source>
</evidence>
<organism evidence="2 3">
    <name type="scientific">Alectoria fallacina</name>
    <dbReference type="NCBI Taxonomy" id="1903189"/>
    <lineage>
        <taxon>Eukaryota</taxon>
        <taxon>Fungi</taxon>
        <taxon>Dikarya</taxon>
        <taxon>Ascomycota</taxon>
        <taxon>Pezizomycotina</taxon>
        <taxon>Lecanoromycetes</taxon>
        <taxon>OSLEUM clade</taxon>
        <taxon>Lecanoromycetidae</taxon>
        <taxon>Lecanorales</taxon>
        <taxon>Lecanorineae</taxon>
        <taxon>Parmeliaceae</taxon>
        <taxon>Alectoria</taxon>
    </lineage>
</organism>